<protein>
    <recommendedName>
        <fullName evidence="5">Oxidoreductase</fullName>
    </recommendedName>
</protein>
<dbReference type="GO" id="GO:0016491">
    <property type="term" value="F:oxidoreductase activity"/>
    <property type="evidence" value="ECO:0007669"/>
    <property type="project" value="UniProtKB-KW"/>
</dbReference>
<keyword evidence="2" id="KW-0560">Oxidoreductase</keyword>
<dbReference type="PRINTS" id="PR00081">
    <property type="entry name" value="GDHRDH"/>
</dbReference>
<dbReference type="Pfam" id="PF00106">
    <property type="entry name" value="adh_short"/>
    <property type="match status" value="1"/>
</dbReference>
<dbReference type="InterPro" id="IPR002347">
    <property type="entry name" value="SDR_fam"/>
</dbReference>
<comment type="similarity">
    <text evidence="1">Belongs to the short-chain dehydrogenases/reductases (SDR) family.</text>
</comment>
<dbReference type="Proteomes" id="UP000094385">
    <property type="component" value="Unassembled WGS sequence"/>
</dbReference>
<accession>A0A1E3PVR7</accession>
<evidence type="ECO:0008006" key="5">
    <source>
        <dbReference type="Google" id="ProtNLM"/>
    </source>
</evidence>
<dbReference type="AlphaFoldDB" id="A0A1E3PVR7"/>
<evidence type="ECO:0000313" key="4">
    <source>
        <dbReference type="Proteomes" id="UP000094385"/>
    </source>
</evidence>
<proteinExistence type="inferred from homology"/>
<gene>
    <name evidence="3" type="ORF">LIPSTDRAFT_7036</name>
</gene>
<dbReference type="InterPro" id="IPR036291">
    <property type="entry name" value="NAD(P)-bd_dom_sf"/>
</dbReference>
<organism evidence="3 4">
    <name type="scientific">Lipomyces starkeyi NRRL Y-11557</name>
    <dbReference type="NCBI Taxonomy" id="675824"/>
    <lineage>
        <taxon>Eukaryota</taxon>
        <taxon>Fungi</taxon>
        <taxon>Dikarya</taxon>
        <taxon>Ascomycota</taxon>
        <taxon>Saccharomycotina</taxon>
        <taxon>Lipomycetes</taxon>
        <taxon>Lipomycetales</taxon>
        <taxon>Lipomycetaceae</taxon>
        <taxon>Lipomyces</taxon>
    </lineage>
</organism>
<dbReference type="PANTHER" id="PTHR24320:SF154">
    <property type="entry name" value="OXIDOREDUCTASE, SHORT-CHAIN DEHYDROGENASE_REDUCTASE FAMILY (AFU_ORTHOLOGUE AFUA_2G04560)"/>
    <property type="match status" value="1"/>
</dbReference>
<dbReference type="OrthoDB" id="191139at2759"/>
<reference evidence="3 4" key="1">
    <citation type="journal article" date="2016" name="Proc. Natl. Acad. Sci. U.S.A.">
        <title>Comparative genomics of biotechnologically important yeasts.</title>
        <authorList>
            <person name="Riley R."/>
            <person name="Haridas S."/>
            <person name="Wolfe K.H."/>
            <person name="Lopes M.R."/>
            <person name="Hittinger C.T."/>
            <person name="Goeker M."/>
            <person name="Salamov A.A."/>
            <person name="Wisecaver J.H."/>
            <person name="Long T.M."/>
            <person name="Calvey C.H."/>
            <person name="Aerts A.L."/>
            <person name="Barry K.W."/>
            <person name="Choi C."/>
            <person name="Clum A."/>
            <person name="Coughlan A.Y."/>
            <person name="Deshpande S."/>
            <person name="Douglass A.P."/>
            <person name="Hanson S.J."/>
            <person name="Klenk H.-P."/>
            <person name="LaButti K.M."/>
            <person name="Lapidus A."/>
            <person name="Lindquist E.A."/>
            <person name="Lipzen A.M."/>
            <person name="Meier-Kolthoff J.P."/>
            <person name="Ohm R.A."/>
            <person name="Otillar R.P."/>
            <person name="Pangilinan J.L."/>
            <person name="Peng Y."/>
            <person name="Rokas A."/>
            <person name="Rosa C.A."/>
            <person name="Scheuner C."/>
            <person name="Sibirny A.A."/>
            <person name="Slot J.C."/>
            <person name="Stielow J.B."/>
            <person name="Sun H."/>
            <person name="Kurtzman C.P."/>
            <person name="Blackwell M."/>
            <person name="Grigoriev I.V."/>
            <person name="Jeffries T.W."/>
        </authorList>
    </citation>
    <scope>NUCLEOTIDE SEQUENCE [LARGE SCALE GENOMIC DNA]</scope>
    <source>
        <strain evidence="3 4">NRRL Y-11557</strain>
    </source>
</reference>
<dbReference type="STRING" id="675824.A0A1E3PVR7"/>
<dbReference type="PANTHER" id="PTHR24320">
    <property type="entry name" value="RETINOL DEHYDROGENASE"/>
    <property type="match status" value="1"/>
</dbReference>
<evidence type="ECO:0000256" key="1">
    <source>
        <dbReference type="ARBA" id="ARBA00006484"/>
    </source>
</evidence>
<dbReference type="Gene3D" id="3.40.50.720">
    <property type="entry name" value="NAD(P)-binding Rossmann-like Domain"/>
    <property type="match status" value="1"/>
</dbReference>
<dbReference type="SUPFAM" id="SSF51735">
    <property type="entry name" value="NAD(P)-binding Rossmann-fold domains"/>
    <property type="match status" value="1"/>
</dbReference>
<evidence type="ECO:0000256" key="2">
    <source>
        <dbReference type="ARBA" id="ARBA00023002"/>
    </source>
</evidence>
<sequence length="308" mass="33429">MAGKNFNPDKDIPDLSGKIIFITGGTAGLGKESVIALAKHNPEHIYFSGRDAKRAAAVISDCEAAVSNIKLTFIECDLASLASVEKAAKQFTSKSQRIDILMCNAGVMALPPGLTEDGYEVQFGTNHMGHALLVKLLLPTLVRTAEMADSDVRIIFLTSTAFRTHPKGGVVFKDLRTTQDSGVAGQWFRYGQSKLANILYAAELARRYPNITTVSIHPGIIATGLVGNLSLLNKGVVYLANLGRVKSAVADGTWNQLWAASEDKGKIVNGAYYEPVAILGKLDKESKSEKLAEELWEWTQKELDAYQE</sequence>
<name>A0A1E3PVR7_LIPST</name>
<dbReference type="EMBL" id="KV454304">
    <property type="protein sequence ID" value="ODQ69384.1"/>
    <property type="molecule type" value="Genomic_DNA"/>
</dbReference>
<evidence type="ECO:0000313" key="3">
    <source>
        <dbReference type="EMBL" id="ODQ69384.1"/>
    </source>
</evidence>
<keyword evidence="4" id="KW-1185">Reference proteome</keyword>